<name>A0A7W6D0U5_9HYPH</name>
<dbReference type="AlphaFoldDB" id="A0A7W6D0U5"/>
<keyword evidence="3" id="KW-1185">Reference proteome</keyword>
<sequence>MPEAGLIKTILAKEAPTYGAGLSEGDAFERFTAKTILKRFGLNFDQIEDGIVDGQDDGGIDSVYLFVNRALIATDTDMGLFKEPVVIDLYVIQSKLEPGFKEAAMTKLATALPSLMTLKAKPLDLAKVYNDKVCEKFETYRKAVEDLAGEFPKINVHVIYVTLAKHGNDKVTALRPTLEATVAKVHPNLECKVELWDAARLYAEARKQSRNIKQLRFEKTAVSHGKGYVFLAKIKDYYDFISDEGEIIDTFFEFNVRDYNKTASVNKEIGKTLATEGDPADFWWLNNGVTMLAEDANAQDNVMTIRNPLIVNGLQTSHEVFNFFSKGGKDDNRAVLVRVLQLEDTELRDRVIKATNSQTAIKAASLHATEPFQRKIEDFLEQLNIFYDRRRDYWRNKGRAADRIIGLERLAQSVAAILLERPHDARGRPTTILRVEQTYDEMFSSDTDLNIYKVCAELYFRVDGYFRSERKAISTIHRNNLRYHLMMSLAWRLNGSRPIHAAALAKLKVGTLTDANMKEELAHLIKLFDQAGASDKTAKDAAFTATLIKKAKVKTSILGKEPAKAKT</sequence>
<reference evidence="2 3" key="1">
    <citation type="submission" date="2020-08" db="EMBL/GenBank/DDBJ databases">
        <title>Genomic Encyclopedia of Type Strains, Phase IV (KMG-IV): sequencing the most valuable type-strain genomes for metagenomic binning, comparative biology and taxonomic classification.</title>
        <authorList>
            <person name="Goeker M."/>
        </authorList>
    </citation>
    <scope>NUCLEOTIDE SEQUENCE [LARGE SCALE GENOMIC DNA]</scope>
    <source>
        <strain evidence="2 3">DSM 25481</strain>
    </source>
</reference>
<proteinExistence type="predicted"/>
<comment type="caution">
    <text evidence="2">The sequence shown here is derived from an EMBL/GenBank/DDBJ whole genome shotgun (WGS) entry which is preliminary data.</text>
</comment>
<accession>A0A7W6D0U5</accession>
<dbReference type="Proteomes" id="UP000528964">
    <property type="component" value="Unassembled WGS sequence"/>
</dbReference>
<dbReference type="Pfam" id="PF10592">
    <property type="entry name" value="AIPR"/>
    <property type="match status" value="1"/>
</dbReference>
<dbReference type="EMBL" id="JACIDR010000007">
    <property type="protein sequence ID" value="MBB3974678.1"/>
    <property type="molecule type" value="Genomic_DNA"/>
</dbReference>
<evidence type="ECO:0000259" key="1">
    <source>
        <dbReference type="Pfam" id="PF10592"/>
    </source>
</evidence>
<evidence type="ECO:0000313" key="3">
    <source>
        <dbReference type="Proteomes" id="UP000528964"/>
    </source>
</evidence>
<evidence type="ECO:0000313" key="2">
    <source>
        <dbReference type="EMBL" id="MBB3974678.1"/>
    </source>
</evidence>
<gene>
    <name evidence="2" type="ORF">GGR24_003365</name>
</gene>
<feature type="domain" description="Abortive phage infection protein C-terminal" evidence="1">
    <location>
        <begin position="252"/>
        <end position="496"/>
    </location>
</feature>
<dbReference type="RefSeq" id="WP_183396531.1">
    <property type="nucleotide sequence ID" value="NZ_JACIDR010000007.1"/>
</dbReference>
<protein>
    <recommendedName>
        <fullName evidence="1">Abortive phage infection protein C-terminal domain-containing protein</fullName>
    </recommendedName>
</protein>
<organism evidence="2 3">
    <name type="scientific">Hansschlegelia beijingensis</name>
    <dbReference type="NCBI Taxonomy" id="1133344"/>
    <lineage>
        <taxon>Bacteria</taxon>
        <taxon>Pseudomonadati</taxon>
        <taxon>Pseudomonadota</taxon>
        <taxon>Alphaproteobacteria</taxon>
        <taxon>Hyphomicrobiales</taxon>
        <taxon>Methylopilaceae</taxon>
        <taxon>Hansschlegelia</taxon>
    </lineage>
</organism>
<dbReference type="InterPro" id="IPR018891">
    <property type="entry name" value="AIPR_C"/>
</dbReference>